<sequence length="42" mass="4942">MKRFFMFFHLSLEFSILQGPKVISGSRFGPEASLTLLYRFKN</sequence>
<accession>A0A8T2RND2</accession>
<name>A0A8T2RND2_CERRI</name>
<keyword evidence="2" id="KW-1185">Reference proteome</keyword>
<gene>
    <name evidence="1" type="ORF">KP509_25G019900</name>
</gene>
<dbReference type="Proteomes" id="UP000825935">
    <property type="component" value="Chromosome 25"/>
</dbReference>
<proteinExistence type="predicted"/>
<protein>
    <submittedName>
        <fullName evidence="1">Uncharacterized protein</fullName>
    </submittedName>
</protein>
<dbReference type="EMBL" id="CM035430">
    <property type="protein sequence ID" value="KAH7297942.1"/>
    <property type="molecule type" value="Genomic_DNA"/>
</dbReference>
<reference evidence="1" key="1">
    <citation type="submission" date="2021-08" db="EMBL/GenBank/DDBJ databases">
        <title>WGS assembly of Ceratopteris richardii.</title>
        <authorList>
            <person name="Marchant D.B."/>
            <person name="Chen G."/>
            <person name="Jenkins J."/>
            <person name="Shu S."/>
            <person name="Leebens-Mack J."/>
            <person name="Grimwood J."/>
            <person name="Schmutz J."/>
            <person name="Soltis P."/>
            <person name="Soltis D."/>
            <person name="Chen Z.-H."/>
        </authorList>
    </citation>
    <scope>NUCLEOTIDE SEQUENCE</scope>
    <source>
        <strain evidence="1">Whitten #5841</strain>
        <tissue evidence="1">Leaf</tissue>
    </source>
</reference>
<comment type="caution">
    <text evidence="1">The sequence shown here is derived from an EMBL/GenBank/DDBJ whole genome shotgun (WGS) entry which is preliminary data.</text>
</comment>
<evidence type="ECO:0000313" key="2">
    <source>
        <dbReference type="Proteomes" id="UP000825935"/>
    </source>
</evidence>
<dbReference type="AlphaFoldDB" id="A0A8T2RND2"/>
<organism evidence="1 2">
    <name type="scientific">Ceratopteris richardii</name>
    <name type="common">Triangle waterfern</name>
    <dbReference type="NCBI Taxonomy" id="49495"/>
    <lineage>
        <taxon>Eukaryota</taxon>
        <taxon>Viridiplantae</taxon>
        <taxon>Streptophyta</taxon>
        <taxon>Embryophyta</taxon>
        <taxon>Tracheophyta</taxon>
        <taxon>Polypodiopsida</taxon>
        <taxon>Polypodiidae</taxon>
        <taxon>Polypodiales</taxon>
        <taxon>Pteridineae</taxon>
        <taxon>Pteridaceae</taxon>
        <taxon>Parkerioideae</taxon>
        <taxon>Ceratopteris</taxon>
    </lineage>
</organism>
<evidence type="ECO:0000313" key="1">
    <source>
        <dbReference type="EMBL" id="KAH7297942.1"/>
    </source>
</evidence>